<dbReference type="SUPFAM" id="SSF50814">
    <property type="entry name" value="Lipocalins"/>
    <property type="match status" value="1"/>
</dbReference>
<organism evidence="1 2">
    <name type="scientific">Mobilitalea sibirica</name>
    <dbReference type="NCBI Taxonomy" id="1462919"/>
    <lineage>
        <taxon>Bacteria</taxon>
        <taxon>Bacillati</taxon>
        <taxon>Bacillota</taxon>
        <taxon>Clostridia</taxon>
        <taxon>Lachnospirales</taxon>
        <taxon>Lachnospiraceae</taxon>
        <taxon>Mobilitalea</taxon>
    </lineage>
</organism>
<gene>
    <name evidence="1" type="ORF">I5677_14300</name>
</gene>
<dbReference type="RefSeq" id="WP_197662318.1">
    <property type="nucleotide sequence ID" value="NZ_JAEAGR010000017.1"/>
</dbReference>
<dbReference type="Proteomes" id="UP000623269">
    <property type="component" value="Unassembled WGS sequence"/>
</dbReference>
<name>A0A8J7H0Q2_9FIRM</name>
<sequence length="139" mass="15852">MTKEVFITIKGSQLGAEDNNLIVTKTKGVYLHRNKKHYLQYEETEEGGKGKIKNIIKFTSGQLDMIKNGSSKTHMIFDLKEDTTSLYHTSYGSLHLQIHTTTLKIKEEENEIRILLLYTLSSNQVPLSDNQIQIVVKAI</sequence>
<dbReference type="Pfam" id="PF09148">
    <property type="entry name" value="DUF1934"/>
    <property type="match status" value="1"/>
</dbReference>
<dbReference type="EMBL" id="JAEAGR010000017">
    <property type="protein sequence ID" value="MBH1942069.1"/>
    <property type="molecule type" value="Genomic_DNA"/>
</dbReference>
<dbReference type="InterPro" id="IPR012674">
    <property type="entry name" value="Calycin"/>
</dbReference>
<dbReference type="InterPro" id="IPR015231">
    <property type="entry name" value="DUF1934"/>
</dbReference>
<evidence type="ECO:0000313" key="2">
    <source>
        <dbReference type="Proteomes" id="UP000623269"/>
    </source>
</evidence>
<dbReference type="Gene3D" id="2.40.128.20">
    <property type="match status" value="1"/>
</dbReference>
<reference evidence="1" key="1">
    <citation type="submission" date="2020-12" db="EMBL/GenBank/DDBJ databases">
        <title>M. sibirica DSM 26468T genome.</title>
        <authorList>
            <person name="Thieme N."/>
            <person name="Rettenmaier R."/>
            <person name="Zverlov V."/>
            <person name="Liebl W."/>
        </authorList>
    </citation>
    <scope>NUCLEOTIDE SEQUENCE</scope>
    <source>
        <strain evidence="1">DSM 26468</strain>
    </source>
</reference>
<proteinExistence type="predicted"/>
<dbReference type="AlphaFoldDB" id="A0A8J7H0Q2"/>
<protein>
    <submittedName>
        <fullName evidence="1">DUF1934 domain-containing protein</fullName>
    </submittedName>
</protein>
<keyword evidence="2" id="KW-1185">Reference proteome</keyword>
<accession>A0A8J7H0Q2</accession>
<evidence type="ECO:0000313" key="1">
    <source>
        <dbReference type="EMBL" id="MBH1942069.1"/>
    </source>
</evidence>
<comment type="caution">
    <text evidence="1">The sequence shown here is derived from an EMBL/GenBank/DDBJ whole genome shotgun (WGS) entry which is preliminary data.</text>
</comment>